<sequence length="176" mass="19719">MRCFYFLFVPLFLTAACSKKSSDETAGQQSQVLVRNGFEDLDGWVPNNPSLTKEKPHAGQYSVKVDQNIEYGLTYINQIGRLSPTRINKIRLTAWAYQEKPGKAAVVVQINSPVPNAPGVFYQKIDITEVGKWTKLSQVLTMPAVVDPASEIRIYLWRHEAGGPVYMDDLELSVTP</sequence>
<feature type="domain" description="CBM-cenC" evidence="2">
    <location>
        <begin position="32"/>
        <end position="156"/>
    </location>
</feature>
<dbReference type="OrthoDB" id="882450at2"/>
<evidence type="ECO:0000259" key="2">
    <source>
        <dbReference type="Pfam" id="PF02018"/>
    </source>
</evidence>
<keyword evidence="1" id="KW-0378">Hydrolase</keyword>
<dbReference type="PROSITE" id="PS51257">
    <property type="entry name" value="PROKAR_LIPOPROTEIN"/>
    <property type="match status" value="1"/>
</dbReference>
<name>A0A2M9AS11_9BACT</name>
<evidence type="ECO:0000313" key="4">
    <source>
        <dbReference type="Proteomes" id="UP000228535"/>
    </source>
</evidence>
<dbReference type="Pfam" id="PF02018">
    <property type="entry name" value="CBM_4_9"/>
    <property type="match status" value="1"/>
</dbReference>
<evidence type="ECO:0000313" key="3">
    <source>
        <dbReference type="EMBL" id="PJJ48480.1"/>
    </source>
</evidence>
<dbReference type="GO" id="GO:0016798">
    <property type="term" value="F:hydrolase activity, acting on glycosyl bonds"/>
    <property type="evidence" value="ECO:0007669"/>
    <property type="project" value="InterPro"/>
</dbReference>
<dbReference type="InterPro" id="IPR008979">
    <property type="entry name" value="Galactose-bd-like_sf"/>
</dbReference>
<dbReference type="Gene3D" id="2.60.120.260">
    <property type="entry name" value="Galactose-binding domain-like"/>
    <property type="match status" value="1"/>
</dbReference>
<dbReference type="SUPFAM" id="SSF49785">
    <property type="entry name" value="Galactose-binding domain-like"/>
    <property type="match status" value="1"/>
</dbReference>
<accession>A0A2M9AS11</accession>
<gene>
    <name evidence="3" type="ORF">CLV45_4188</name>
</gene>
<evidence type="ECO:0000256" key="1">
    <source>
        <dbReference type="ARBA" id="ARBA00022801"/>
    </source>
</evidence>
<protein>
    <submittedName>
        <fullName evidence="3">Carbohydrate binding protein</fullName>
    </submittedName>
</protein>
<reference evidence="3 4" key="1">
    <citation type="submission" date="2017-11" db="EMBL/GenBank/DDBJ databases">
        <title>Genomic Encyclopedia of Archaeal and Bacterial Type Strains, Phase II (KMG-II): From Individual Species to Whole Genera.</title>
        <authorList>
            <person name="Goeker M."/>
        </authorList>
    </citation>
    <scope>NUCLEOTIDE SEQUENCE [LARGE SCALE GENOMIC DNA]</scope>
    <source>
        <strain evidence="3 4">DSM 11115</strain>
    </source>
</reference>
<dbReference type="EMBL" id="PGFA01000004">
    <property type="protein sequence ID" value="PJJ48480.1"/>
    <property type="molecule type" value="Genomic_DNA"/>
</dbReference>
<dbReference type="RefSeq" id="WP_100338418.1">
    <property type="nucleotide sequence ID" value="NZ_PGFA01000004.1"/>
</dbReference>
<keyword evidence="4" id="KW-1185">Reference proteome</keyword>
<dbReference type="Proteomes" id="UP000228535">
    <property type="component" value="Unassembled WGS sequence"/>
</dbReference>
<comment type="caution">
    <text evidence="3">The sequence shown here is derived from an EMBL/GenBank/DDBJ whole genome shotgun (WGS) entry which is preliminary data.</text>
</comment>
<dbReference type="AlphaFoldDB" id="A0A2M9AS11"/>
<organism evidence="3 4">
    <name type="scientific">Hymenobacter chitinivorans DSM 11115</name>
    <dbReference type="NCBI Taxonomy" id="1121954"/>
    <lineage>
        <taxon>Bacteria</taxon>
        <taxon>Pseudomonadati</taxon>
        <taxon>Bacteroidota</taxon>
        <taxon>Cytophagia</taxon>
        <taxon>Cytophagales</taxon>
        <taxon>Hymenobacteraceae</taxon>
        <taxon>Hymenobacter</taxon>
    </lineage>
</organism>
<proteinExistence type="predicted"/>
<dbReference type="InterPro" id="IPR003305">
    <property type="entry name" value="CenC_carb-bd"/>
</dbReference>